<accession>A0A6J1P1V9</accession>
<keyword evidence="2" id="KW-1185">Reference proteome</keyword>
<sequence>MDLDSILCDWDEQVIQEKSHGKSYLKKSHLENDELKSSRDKKLSRIERHKSELANFECDWEKFPEVKRGWGRRKKFKDQCPNDFQLFAVKMAIVDHKYPEVLIEQEVVWPLHDFIFSTLIAASKPYAKIGVSNVIDGALRVNCFGTKAVDWLKGLEGIAVEGITLKILEANELSKFSTKIGLGCSSDVSYNEPKATQGQQSESKNIHNSLLTKNTHYFKKRLYKMAIVSDRHADVPILESVVPSIQATINRLLNTSNVDKPLIRITQVLNGAIHVDCEGKSSLDCLTKLEGMSVEDIKLKVLKAENLVEPIKMIWTTKKHLTDTAKMLGYLQRWNKELKTGNWRIVYTYISGFYLRRLVLMDLVSANIIKKANYKLFAGVEFTQFILCENKGSMSEFEVDKHDCTSRLSFETPGAGRVGICNVESMTETQMNLVYATLIKTMQHQAATAARGSGPQFGDLSFKHGWILVTFANQRSKEWLAKEVLSCRPWPEAQLSLVQESELPELKHATTRDPKLEISSTSVAIGSIKIE</sequence>
<evidence type="ECO:0000259" key="1">
    <source>
        <dbReference type="Pfam" id="PF16012"/>
    </source>
</evidence>
<organism evidence="2 3">
    <name type="scientific">Bicyclus anynana</name>
    <name type="common">Squinting bush brown butterfly</name>
    <dbReference type="NCBI Taxonomy" id="110368"/>
    <lineage>
        <taxon>Eukaryota</taxon>
        <taxon>Metazoa</taxon>
        <taxon>Ecdysozoa</taxon>
        <taxon>Arthropoda</taxon>
        <taxon>Hexapoda</taxon>
        <taxon>Insecta</taxon>
        <taxon>Pterygota</taxon>
        <taxon>Neoptera</taxon>
        <taxon>Endopterygota</taxon>
        <taxon>Lepidoptera</taxon>
        <taxon>Glossata</taxon>
        <taxon>Ditrysia</taxon>
        <taxon>Papilionoidea</taxon>
        <taxon>Nymphalidae</taxon>
        <taxon>Satyrinae</taxon>
        <taxon>Satyrini</taxon>
        <taxon>Mycalesina</taxon>
        <taxon>Bicyclus</taxon>
    </lineage>
</organism>
<reference evidence="3" key="2">
    <citation type="submission" date="2025-08" db="UniProtKB">
        <authorList>
            <consortium name="RefSeq"/>
        </authorList>
    </citation>
    <scope>IDENTIFICATION</scope>
</reference>
<dbReference type="InterPro" id="IPR031961">
    <property type="entry name" value="DUF4780"/>
</dbReference>
<dbReference type="RefSeq" id="XP_023950221.2">
    <property type="nucleotide sequence ID" value="XM_024094453.2"/>
</dbReference>
<feature type="domain" description="DUF4780" evidence="1">
    <location>
        <begin position="223"/>
        <end position="379"/>
    </location>
</feature>
<gene>
    <name evidence="3" type="primary">LOC112054608</name>
</gene>
<reference evidence="2" key="1">
    <citation type="submission" date="2025-05" db="UniProtKB">
        <authorList>
            <consortium name="RefSeq"/>
        </authorList>
    </citation>
    <scope>NUCLEOTIDE SEQUENCE [LARGE SCALE GENOMIC DNA]</scope>
</reference>
<name>A0A6J1P1V9_BICAN</name>
<protein>
    <submittedName>
        <fullName evidence="3">Uncharacterized protein LOC112054608</fullName>
    </submittedName>
</protein>
<dbReference type="OrthoDB" id="6929905at2759"/>
<dbReference type="Pfam" id="PF16012">
    <property type="entry name" value="DUF4780"/>
    <property type="match status" value="2"/>
</dbReference>
<evidence type="ECO:0000313" key="2">
    <source>
        <dbReference type="Proteomes" id="UP001652582"/>
    </source>
</evidence>
<feature type="domain" description="DUF4780" evidence="1">
    <location>
        <begin position="424"/>
        <end position="514"/>
    </location>
</feature>
<proteinExistence type="predicted"/>
<dbReference type="GeneID" id="112054608"/>
<dbReference type="KEGG" id="bany:112054608"/>
<evidence type="ECO:0000313" key="3">
    <source>
        <dbReference type="RefSeq" id="XP_023950221.2"/>
    </source>
</evidence>
<dbReference type="Proteomes" id="UP001652582">
    <property type="component" value="Chromosome 2"/>
</dbReference>
<dbReference type="AlphaFoldDB" id="A0A6J1P1V9"/>